<proteinExistence type="inferred from homology"/>
<evidence type="ECO:0000256" key="5">
    <source>
        <dbReference type="PROSITE-ProRule" id="PRU10015"/>
    </source>
</evidence>
<evidence type="ECO:0000256" key="4">
    <source>
        <dbReference type="PROSITE-ProRule" id="PRU01024"/>
    </source>
</evidence>
<gene>
    <name evidence="6" type="primary">rumA_2</name>
    <name evidence="6" type="ORF">STO1_009790</name>
</gene>
<dbReference type="PANTHER" id="PTHR11061">
    <property type="entry name" value="RNA M5U METHYLTRANSFERASE"/>
    <property type="match status" value="1"/>
</dbReference>
<evidence type="ECO:0000256" key="1">
    <source>
        <dbReference type="ARBA" id="ARBA00022603"/>
    </source>
</evidence>
<name>A0A224A5T2_STROR</name>
<feature type="active site" evidence="5">
    <location>
        <position position="49"/>
    </location>
</feature>
<dbReference type="InterPro" id="IPR010280">
    <property type="entry name" value="U5_MeTrfase_fam"/>
</dbReference>
<protein>
    <submittedName>
        <fullName evidence="6">23S rRNA (Uracil-5-)-methyltransferase RumA</fullName>
    </submittedName>
</protein>
<dbReference type="EMBL" id="AP018338">
    <property type="protein sequence ID" value="BBA08583.1"/>
    <property type="molecule type" value="Genomic_DNA"/>
</dbReference>
<comment type="similarity">
    <text evidence="4">Belongs to the class I-like SAM-binding methyltransferase superfamily. RNA M5U methyltransferase family.</text>
</comment>
<dbReference type="InterPro" id="IPR029063">
    <property type="entry name" value="SAM-dependent_MTases_sf"/>
</dbReference>
<keyword evidence="3 4" id="KW-0949">S-adenosyl-L-methionine</keyword>
<dbReference type="GO" id="GO:0070041">
    <property type="term" value="F:rRNA (uridine-C5-)-methyltransferase activity"/>
    <property type="evidence" value="ECO:0007669"/>
    <property type="project" value="TreeGrafter"/>
</dbReference>
<evidence type="ECO:0000313" key="7">
    <source>
        <dbReference type="Proteomes" id="UP000218665"/>
    </source>
</evidence>
<reference evidence="6 7" key="1">
    <citation type="submission" date="2017-07" db="EMBL/GenBank/DDBJ databases">
        <title>Whole genome sequence of Streptococcus tigurinus, strain osk_001, isolated from post-mortem material.</title>
        <authorList>
            <person name="Yoshizawa H."/>
            <person name="Motooka D."/>
            <person name="Katada R."/>
            <person name="Matsumoto Y."/>
            <person name="Nakamura S."/>
            <person name="Morii E."/>
            <person name="Iida T."/>
            <person name="Matsumoto H."/>
        </authorList>
    </citation>
    <scope>NUCLEOTIDE SEQUENCE [LARGE SCALE GENOMIC DNA]</scope>
    <source>
        <strain evidence="7">osk_001</strain>
    </source>
</reference>
<evidence type="ECO:0000313" key="6">
    <source>
        <dbReference type="EMBL" id="BBA08583.1"/>
    </source>
</evidence>
<dbReference type="PROSITE" id="PS51687">
    <property type="entry name" value="SAM_MT_RNA_M5U"/>
    <property type="match status" value="1"/>
</dbReference>
<dbReference type="Proteomes" id="UP000218665">
    <property type="component" value="Chromosome"/>
</dbReference>
<feature type="active site" description="Nucleophile" evidence="4">
    <location>
        <position position="49"/>
    </location>
</feature>
<dbReference type="Gene3D" id="3.40.50.150">
    <property type="entry name" value="Vaccinia Virus protein VP39"/>
    <property type="match status" value="1"/>
</dbReference>
<keyword evidence="2 4" id="KW-0808">Transferase</keyword>
<dbReference type="SUPFAM" id="SSF53335">
    <property type="entry name" value="S-adenosyl-L-methionine-dependent methyltransferases"/>
    <property type="match status" value="1"/>
</dbReference>
<sequence length="60" mass="6665">MNTVQMKNWLKEGIQPTVILVDPPRKGLTESFIKASSQTEADRIAYISCNVATMARGIKL</sequence>
<evidence type="ECO:0000256" key="2">
    <source>
        <dbReference type="ARBA" id="ARBA00022679"/>
    </source>
</evidence>
<feature type="binding site" evidence="4">
    <location>
        <position position="22"/>
    </location>
    <ligand>
        <name>S-adenosyl-L-methionine</name>
        <dbReference type="ChEBI" id="CHEBI:59789"/>
    </ligand>
</feature>
<comment type="caution">
    <text evidence="4">Lacks conserved residue(s) required for the propagation of feature annotation.</text>
</comment>
<dbReference type="PROSITE" id="PS01230">
    <property type="entry name" value="TRMA_1"/>
    <property type="match status" value="1"/>
</dbReference>
<dbReference type="AlphaFoldDB" id="A0A224A5T2"/>
<evidence type="ECO:0000256" key="3">
    <source>
        <dbReference type="ARBA" id="ARBA00022691"/>
    </source>
</evidence>
<accession>A0A224A5T2</accession>
<dbReference type="PANTHER" id="PTHR11061:SF30">
    <property type="entry name" value="TRNA (URACIL(54)-C(5))-METHYLTRANSFERASE"/>
    <property type="match status" value="1"/>
</dbReference>
<organism evidence="6 7">
    <name type="scientific">Streptococcus oralis subsp. tigurinus</name>
    <dbReference type="NCBI Taxonomy" id="1077464"/>
    <lineage>
        <taxon>Bacteria</taxon>
        <taxon>Bacillati</taxon>
        <taxon>Bacillota</taxon>
        <taxon>Bacilli</taxon>
        <taxon>Lactobacillales</taxon>
        <taxon>Streptococcaceae</taxon>
        <taxon>Streptococcus</taxon>
    </lineage>
</organism>
<dbReference type="GO" id="GO:0070475">
    <property type="term" value="P:rRNA base methylation"/>
    <property type="evidence" value="ECO:0007669"/>
    <property type="project" value="TreeGrafter"/>
</dbReference>
<dbReference type="InterPro" id="IPR030390">
    <property type="entry name" value="MeTrfase_TrmA_AS"/>
</dbReference>
<keyword evidence="1 4" id="KW-0489">Methyltransferase</keyword>
<dbReference type="Pfam" id="PF05958">
    <property type="entry name" value="tRNA_U5-meth_tr"/>
    <property type="match status" value="1"/>
</dbReference>